<comment type="caution">
    <text evidence="2">The sequence shown here is derived from an EMBL/GenBank/DDBJ whole genome shotgun (WGS) entry which is preliminary data.</text>
</comment>
<evidence type="ECO:0000313" key="2">
    <source>
        <dbReference type="EMBL" id="MVO15255.1"/>
    </source>
</evidence>
<dbReference type="Proteomes" id="UP000478892">
    <property type="component" value="Unassembled WGS sequence"/>
</dbReference>
<protein>
    <recommendedName>
        <fullName evidence="4">50S ribosomal protein L35</fullName>
    </recommendedName>
</protein>
<keyword evidence="1" id="KW-0472">Membrane</keyword>
<reference evidence="2 3" key="1">
    <citation type="submission" date="2019-12" db="EMBL/GenBank/DDBJ databases">
        <authorList>
            <person name="Zhang Y.-J."/>
        </authorList>
    </citation>
    <scope>NUCLEOTIDE SEQUENCE [LARGE SCALE GENOMIC DNA]</scope>
    <source>
        <strain evidence="2 3">CY05</strain>
    </source>
</reference>
<keyword evidence="1" id="KW-1133">Transmembrane helix</keyword>
<proteinExistence type="predicted"/>
<keyword evidence="1" id="KW-0812">Transmembrane</keyword>
<organism evidence="2 3">
    <name type="scientific">Parasedimentitalea huanghaiensis</name>
    <dbReference type="NCBI Taxonomy" id="2682100"/>
    <lineage>
        <taxon>Bacteria</taxon>
        <taxon>Pseudomonadati</taxon>
        <taxon>Pseudomonadota</taxon>
        <taxon>Alphaproteobacteria</taxon>
        <taxon>Rhodobacterales</taxon>
        <taxon>Paracoccaceae</taxon>
        <taxon>Parasedimentitalea</taxon>
    </lineage>
</organism>
<evidence type="ECO:0000256" key="1">
    <source>
        <dbReference type="SAM" id="Phobius"/>
    </source>
</evidence>
<name>A0A6L6WF78_9RHOB</name>
<feature type="transmembrane region" description="Helical" evidence="1">
    <location>
        <begin position="33"/>
        <end position="50"/>
    </location>
</feature>
<sequence length="73" mass="7808">MDTDLALILGLVVGGLSIPSIMSAISDRRSPRASVLTVLIACGLLYYATATKPGGYQIDQIPNVFFSVLGRYF</sequence>
<dbReference type="EMBL" id="WQLV01000002">
    <property type="protein sequence ID" value="MVO15255.1"/>
    <property type="molecule type" value="Genomic_DNA"/>
</dbReference>
<keyword evidence="3" id="KW-1185">Reference proteome</keyword>
<gene>
    <name evidence="2" type="ORF">GO984_05470</name>
</gene>
<evidence type="ECO:0000313" key="3">
    <source>
        <dbReference type="Proteomes" id="UP000478892"/>
    </source>
</evidence>
<evidence type="ECO:0008006" key="4">
    <source>
        <dbReference type="Google" id="ProtNLM"/>
    </source>
</evidence>
<dbReference type="AlphaFoldDB" id="A0A6L6WF78"/>
<accession>A0A6L6WF78</accession>
<dbReference type="RefSeq" id="WP_157021537.1">
    <property type="nucleotide sequence ID" value="NZ_WQLV01000002.1"/>
</dbReference>